<keyword evidence="3" id="KW-1185">Reference proteome</keyword>
<dbReference type="InterPro" id="IPR050583">
    <property type="entry name" value="Mycobacterial_A85_antigen"/>
</dbReference>
<dbReference type="SUPFAM" id="SSF63829">
    <property type="entry name" value="Calcium-dependent phosphotriesterase"/>
    <property type="match status" value="1"/>
</dbReference>
<dbReference type="HOGENOM" id="CLU_470815_0_0_10"/>
<name>I9IAR0_9BACE</name>
<dbReference type="GeneID" id="93116057"/>
<dbReference type="InterPro" id="IPR000801">
    <property type="entry name" value="Esterase-like"/>
</dbReference>
<dbReference type="OrthoDB" id="241638at2"/>
<accession>I9IAR0</accession>
<comment type="caution">
    <text evidence="2">The sequence shown here is derived from an EMBL/GenBank/DDBJ whole genome shotgun (WGS) entry which is preliminary data.</text>
</comment>
<reference evidence="2 3" key="1">
    <citation type="submission" date="2012-02" db="EMBL/GenBank/DDBJ databases">
        <title>The Genome Sequence of Bacteroides salyersiae CL02T12C01.</title>
        <authorList>
            <consortium name="The Broad Institute Genome Sequencing Platform"/>
            <person name="Earl A."/>
            <person name="Ward D."/>
            <person name="Feldgarden M."/>
            <person name="Gevers D."/>
            <person name="Zitomersky N.L."/>
            <person name="Coyne M.J."/>
            <person name="Comstock L.E."/>
            <person name="Young S.K."/>
            <person name="Zeng Q."/>
            <person name="Gargeya S."/>
            <person name="Fitzgerald M."/>
            <person name="Haas B."/>
            <person name="Abouelleil A."/>
            <person name="Alvarado L."/>
            <person name="Arachchi H.M."/>
            <person name="Berlin A."/>
            <person name="Chapman S.B."/>
            <person name="Gearin G."/>
            <person name="Goldberg J."/>
            <person name="Griggs A."/>
            <person name="Gujja S."/>
            <person name="Hansen M."/>
            <person name="Heiman D."/>
            <person name="Howarth C."/>
            <person name="Larimer J."/>
            <person name="Lui A."/>
            <person name="MacDonald P.J.P."/>
            <person name="McCowen C."/>
            <person name="Montmayeur A."/>
            <person name="Murphy C."/>
            <person name="Neiman D."/>
            <person name="Pearson M."/>
            <person name="Priest M."/>
            <person name="Roberts A."/>
            <person name="Saif S."/>
            <person name="Shea T."/>
            <person name="Sisk P."/>
            <person name="Stolte C."/>
            <person name="Sykes S."/>
            <person name="Wortman J."/>
            <person name="Nusbaum C."/>
            <person name="Birren B."/>
        </authorList>
    </citation>
    <scope>NUCLEOTIDE SEQUENCE [LARGE SCALE GENOMIC DNA]</scope>
    <source>
        <strain evidence="2 3">CL02T12C01</strain>
    </source>
</reference>
<dbReference type="AlphaFoldDB" id="I9IAR0"/>
<gene>
    <name evidence="2" type="ORF">HMPREF1071_00441</name>
</gene>
<dbReference type="RefSeq" id="WP_005925184.1">
    <property type="nucleotide sequence ID" value="NZ_JH724307.1"/>
</dbReference>
<dbReference type="Proteomes" id="UP000005150">
    <property type="component" value="Unassembled WGS sequence"/>
</dbReference>
<proteinExistence type="predicted"/>
<evidence type="ECO:0000259" key="1">
    <source>
        <dbReference type="Pfam" id="PF08450"/>
    </source>
</evidence>
<dbReference type="SUPFAM" id="SSF53474">
    <property type="entry name" value="alpha/beta-Hydrolases"/>
    <property type="match status" value="1"/>
</dbReference>
<dbReference type="PANTHER" id="PTHR48098:SF3">
    <property type="entry name" value="IRON(III) ENTEROBACTIN ESTERASE"/>
    <property type="match status" value="1"/>
</dbReference>
<dbReference type="PANTHER" id="PTHR48098">
    <property type="entry name" value="ENTEROCHELIN ESTERASE-RELATED"/>
    <property type="match status" value="1"/>
</dbReference>
<dbReference type="PATRIC" id="fig|997887.3.peg.460"/>
<organism evidence="2 3">
    <name type="scientific">Bacteroides salyersiae CL02T12C01</name>
    <dbReference type="NCBI Taxonomy" id="997887"/>
    <lineage>
        <taxon>Bacteria</taxon>
        <taxon>Pseudomonadati</taxon>
        <taxon>Bacteroidota</taxon>
        <taxon>Bacteroidia</taxon>
        <taxon>Bacteroidales</taxon>
        <taxon>Bacteroidaceae</taxon>
        <taxon>Bacteroides</taxon>
    </lineage>
</organism>
<evidence type="ECO:0000313" key="2">
    <source>
        <dbReference type="EMBL" id="EIY70184.1"/>
    </source>
</evidence>
<dbReference type="EMBL" id="AGXV01000007">
    <property type="protein sequence ID" value="EIY70184.1"/>
    <property type="molecule type" value="Genomic_DNA"/>
</dbReference>
<sequence>MKTVERFLLAIVVTFCCVNVAAQSGYDAKYPYDPAKQPVDESVAGEVLEFRFTNSKIYPGTERSYWIYIPKAYKGDKPACLYVCMDDILFKATTVFDNLIATGEMPVTIGVFVGPGKIERNGKFLRANRSYEFDTTNDRFVRFLLEELLPDAEAKKTTDGRLLNFSKNPNDRAIAGASSGGICAFTAAWERPDAFRRVFSAFGSFVAMRGGNEYPALIRKTEPKPLRIFLEDGTEDAWNPLLGHWFDGNLLMESALAFSGYEVAHSWGHGGHDGVHAENIFPDVMRWLWKGWPKEVECGVSRNDMLSEIIDSQSQWQEIELPGVISSSLFANNSGDIIFQTIDQNIHKLNQDGIQNLGRFSDCSLVGVLYNNLLLLDSSGRLMNDKRDILLKGMQGTESILPVDESVVYTVQQKDNGNILWKVNLNRKSKEKIDEDEVGGKFLAIYPDHSRLVQRRVNSQWIYSYVPSENDLFSDKQPYYRLHSTNDSFASENGNMVFDSRGYLYVATLLGVQVCDREGLVRAILPIPGEQIHSLCLGGKDMNELYVLTEDNLYVRKLNTSGI</sequence>
<dbReference type="Gene3D" id="2.120.10.30">
    <property type="entry name" value="TolB, C-terminal domain"/>
    <property type="match status" value="1"/>
</dbReference>
<dbReference type="Gene3D" id="3.40.50.1820">
    <property type="entry name" value="alpha/beta hydrolase"/>
    <property type="match status" value="1"/>
</dbReference>
<dbReference type="Pfam" id="PF00756">
    <property type="entry name" value="Esterase"/>
    <property type="match status" value="1"/>
</dbReference>
<dbReference type="Pfam" id="PF08450">
    <property type="entry name" value="SGL"/>
    <property type="match status" value="1"/>
</dbReference>
<evidence type="ECO:0000313" key="3">
    <source>
        <dbReference type="Proteomes" id="UP000005150"/>
    </source>
</evidence>
<dbReference type="InterPro" id="IPR011042">
    <property type="entry name" value="6-blade_b-propeller_TolB-like"/>
</dbReference>
<dbReference type="InterPro" id="IPR013658">
    <property type="entry name" value="SGL"/>
</dbReference>
<dbReference type="InterPro" id="IPR029058">
    <property type="entry name" value="AB_hydrolase_fold"/>
</dbReference>
<feature type="domain" description="SMP-30/Gluconolactonase/LRE-like region" evidence="1">
    <location>
        <begin position="443"/>
        <end position="549"/>
    </location>
</feature>
<protein>
    <recommendedName>
        <fullName evidence="1">SMP-30/Gluconolactonase/LRE-like region domain-containing protein</fullName>
    </recommendedName>
</protein>